<dbReference type="PANTHER" id="PTHR43762">
    <property type="entry name" value="L-GULONOLACTONE OXIDASE"/>
    <property type="match status" value="1"/>
</dbReference>
<protein>
    <recommendedName>
        <fullName evidence="3">FAD-binding PCMH-type domain-containing protein</fullName>
    </recommendedName>
</protein>
<dbReference type="GO" id="GO:0071949">
    <property type="term" value="F:FAD binding"/>
    <property type="evidence" value="ECO:0007669"/>
    <property type="project" value="InterPro"/>
</dbReference>
<evidence type="ECO:0000256" key="2">
    <source>
        <dbReference type="SAM" id="MobiDB-lite"/>
    </source>
</evidence>
<dbReference type="PANTHER" id="PTHR43762:SF1">
    <property type="entry name" value="D-ARABINONO-1,4-LACTONE OXIDASE"/>
    <property type="match status" value="1"/>
</dbReference>
<name>A0A7S4AL99_9STRA</name>
<dbReference type="InterPro" id="IPR006094">
    <property type="entry name" value="Oxid_FAD_bind_N"/>
</dbReference>
<dbReference type="EMBL" id="HBIX01016943">
    <property type="protein sequence ID" value="CAE0719489.1"/>
    <property type="molecule type" value="Transcribed_RNA"/>
</dbReference>
<evidence type="ECO:0000313" key="4">
    <source>
        <dbReference type="EMBL" id="CAE0719489.1"/>
    </source>
</evidence>
<dbReference type="InterPro" id="IPR010029">
    <property type="entry name" value="GL_DH"/>
</dbReference>
<keyword evidence="1" id="KW-0560">Oxidoreductase</keyword>
<feature type="domain" description="FAD-binding PCMH-type" evidence="3">
    <location>
        <begin position="141"/>
        <end position="311"/>
    </location>
</feature>
<dbReference type="Gene3D" id="3.30.465.10">
    <property type="match status" value="1"/>
</dbReference>
<dbReference type="AlphaFoldDB" id="A0A7S4AL99"/>
<dbReference type="InterPro" id="IPR036318">
    <property type="entry name" value="FAD-bd_PCMH-like_sf"/>
</dbReference>
<dbReference type="InterPro" id="IPR010031">
    <property type="entry name" value="FAD_lactone_oxidase-like"/>
</dbReference>
<evidence type="ECO:0000256" key="1">
    <source>
        <dbReference type="ARBA" id="ARBA00023002"/>
    </source>
</evidence>
<reference evidence="4" key="1">
    <citation type="submission" date="2021-01" db="EMBL/GenBank/DDBJ databases">
        <authorList>
            <person name="Corre E."/>
            <person name="Pelletier E."/>
            <person name="Niang G."/>
            <person name="Scheremetjew M."/>
            <person name="Finn R."/>
            <person name="Kale V."/>
            <person name="Holt S."/>
            <person name="Cochrane G."/>
            <person name="Meng A."/>
            <person name="Brown T."/>
            <person name="Cohen L."/>
        </authorList>
    </citation>
    <scope>NUCLEOTIDE SEQUENCE</scope>
    <source>
        <strain evidence="4">10249 10 AB</strain>
    </source>
</reference>
<dbReference type="InterPro" id="IPR016167">
    <property type="entry name" value="FAD-bd_PCMH_sub1"/>
</dbReference>
<dbReference type="SUPFAM" id="SSF56176">
    <property type="entry name" value="FAD-binding/transporter-associated domain-like"/>
    <property type="match status" value="1"/>
</dbReference>
<dbReference type="Gene3D" id="3.30.43.10">
    <property type="entry name" value="Uridine Diphospho-n-acetylenolpyruvylglucosamine Reductase, domain 2"/>
    <property type="match status" value="1"/>
</dbReference>
<dbReference type="GO" id="GO:0016633">
    <property type="term" value="F:galactonolactone dehydrogenase activity"/>
    <property type="evidence" value="ECO:0007669"/>
    <property type="project" value="InterPro"/>
</dbReference>
<dbReference type="NCBIfam" id="TIGR01676">
    <property type="entry name" value="GLDHase"/>
    <property type="match status" value="1"/>
</dbReference>
<dbReference type="InterPro" id="IPR016169">
    <property type="entry name" value="FAD-bd_PCMH_sub2"/>
</dbReference>
<accession>A0A7S4AL99</accession>
<dbReference type="PROSITE" id="PS51387">
    <property type="entry name" value="FAD_PCMH"/>
    <property type="match status" value="1"/>
</dbReference>
<organism evidence="4">
    <name type="scientific">Pseudo-nitzschia australis</name>
    <dbReference type="NCBI Taxonomy" id="44445"/>
    <lineage>
        <taxon>Eukaryota</taxon>
        <taxon>Sar</taxon>
        <taxon>Stramenopiles</taxon>
        <taxon>Ochrophyta</taxon>
        <taxon>Bacillariophyta</taxon>
        <taxon>Bacillariophyceae</taxon>
        <taxon>Bacillariophycidae</taxon>
        <taxon>Bacillariales</taxon>
        <taxon>Bacillariaceae</taxon>
        <taxon>Pseudo-nitzschia</taxon>
    </lineage>
</organism>
<dbReference type="Gene3D" id="3.30.70.2520">
    <property type="match status" value="1"/>
</dbReference>
<gene>
    <name evidence="4" type="ORF">PAUS00366_LOCUS12243</name>
</gene>
<feature type="compositionally biased region" description="Acidic residues" evidence="2">
    <location>
        <begin position="119"/>
        <end position="128"/>
    </location>
</feature>
<dbReference type="GO" id="GO:0003885">
    <property type="term" value="F:D-arabinono-1,4-lactone oxidase activity"/>
    <property type="evidence" value="ECO:0007669"/>
    <property type="project" value="InterPro"/>
</dbReference>
<dbReference type="Pfam" id="PF04030">
    <property type="entry name" value="ALO"/>
    <property type="match status" value="2"/>
</dbReference>
<evidence type="ECO:0000259" key="3">
    <source>
        <dbReference type="PROSITE" id="PS51387"/>
    </source>
</evidence>
<proteinExistence type="predicted"/>
<dbReference type="InterPro" id="IPR016166">
    <property type="entry name" value="FAD-bd_PCMH"/>
</dbReference>
<feature type="region of interest" description="Disordered" evidence="2">
    <location>
        <begin position="109"/>
        <end position="128"/>
    </location>
</feature>
<dbReference type="Pfam" id="PF01565">
    <property type="entry name" value="FAD_binding_4"/>
    <property type="match status" value="1"/>
</dbReference>
<dbReference type="GO" id="GO:0016020">
    <property type="term" value="C:membrane"/>
    <property type="evidence" value="ECO:0007669"/>
    <property type="project" value="InterPro"/>
</dbReference>
<dbReference type="InterPro" id="IPR007173">
    <property type="entry name" value="ALO_C"/>
</dbReference>
<sequence length="625" mass="69605">MIRGAFPKGGRLTRQCTNALLRKLNTSGSISCSSRLPTTIDDCFRKGWSSGGGHGFWWSSSSSTLPAAIIAAGVGSMISFGLVGDTNFWTKEQELFLNNSLSMNMNTAELSSSTRDADGDREEEADDDTTDVINWSGTHKVTVANKNFWEPESIEEVEKIVKDCQKRGQTVRPLGSSLSPNGVALNKDGMISMANMDRVLEIDTEKKTITVEAGIPVREVVEALRPYNLTLPNLASIAEQQMGGFTQVGAHGTGKRIAPVDQYVTKLKIVTPGKETLELTKERDGRLFELARLALGCLGVVVEITMECIPAHKLIEHTFVLTREEAMSRKIELLEKHKHTRFMWIPYTDAVIVVTNDEFDPAKQSVPTSASADEEEGGKPLADLLQKLYQENGKDFSHDDVKGMGFGDLRDALLAFAPLDVAHVKRCNKAEADFWKKNEGYQVRPSDELLQFDCGGQQWVYEVCFSTGTQDNNDNNDMAFMEELLRKIEENNIPAHSPIEQRWSSGSTSPMSPAAGTEESLYTWVGVINYLPSEDPKQRRDITHLFNNEYTDLVRHIGRPLKAVSHWSKLEKPTSVWKAVELKSLYLERFPLAEFNTLRGIYDPDNILSNPLLDLVLGNPIPSEE</sequence>